<dbReference type="GO" id="GO:0009306">
    <property type="term" value="P:protein secretion"/>
    <property type="evidence" value="ECO:0007669"/>
    <property type="project" value="InterPro"/>
</dbReference>
<comment type="subcellular location">
    <subcellularLocation>
        <location evidence="1">Cell membrane</location>
        <topology evidence="1">Multi-pass membrane protein</topology>
    </subcellularLocation>
</comment>
<dbReference type="InterPro" id="IPR002191">
    <property type="entry name" value="Bac_export_3"/>
</dbReference>
<keyword evidence="7 8" id="KW-0472">Membrane</keyword>
<keyword evidence="3" id="KW-1003">Cell membrane</keyword>
<keyword evidence="10" id="KW-1185">Reference proteome</keyword>
<dbReference type="AlphaFoldDB" id="A0A1T4WCS1"/>
<evidence type="ECO:0000256" key="7">
    <source>
        <dbReference type="ARBA" id="ARBA00023136"/>
    </source>
</evidence>
<evidence type="ECO:0000313" key="9">
    <source>
        <dbReference type="EMBL" id="SKA75112.1"/>
    </source>
</evidence>
<dbReference type="Proteomes" id="UP000190460">
    <property type="component" value="Unassembled WGS sequence"/>
</dbReference>
<comment type="similarity">
    <text evidence="2">Belongs to the FliQ/MopD/SpaQ family.</text>
</comment>
<proteinExistence type="inferred from homology"/>
<evidence type="ECO:0000256" key="5">
    <source>
        <dbReference type="ARBA" id="ARBA00022989"/>
    </source>
</evidence>
<keyword evidence="6" id="KW-0843">Virulence</keyword>
<dbReference type="PANTHER" id="PTHR34040:SF7">
    <property type="entry name" value="SURFACE PRESENTATION OF ANTIGENS PROTEIN SPAQ"/>
    <property type="match status" value="1"/>
</dbReference>
<evidence type="ECO:0000256" key="6">
    <source>
        <dbReference type="ARBA" id="ARBA00023026"/>
    </source>
</evidence>
<evidence type="ECO:0000256" key="3">
    <source>
        <dbReference type="ARBA" id="ARBA00022475"/>
    </source>
</evidence>
<keyword evidence="4 8" id="KW-0812">Transmembrane</keyword>
<reference evidence="9 10" key="1">
    <citation type="submission" date="2017-02" db="EMBL/GenBank/DDBJ databases">
        <authorList>
            <person name="Peterson S.W."/>
        </authorList>
    </citation>
    <scope>NUCLEOTIDE SEQUENCE [LARGE SCALE GENOMIC DNA]</scope>
    <source>
        <strain evidence="9 10">ATCC 49788</strain>
    </source>
</reference>
<dbReference type="OrthoDB" id="9806440at2"/>
<feature type="transmembrane region" description="Helical" evidence="8">
    <location>
        <begin position="53"/>
        <end position="70"/>
    </location>
</feature>
<dbReference type="GO" id="GO:0005886">
    <property type="term" value="C:plasma membrane"/>
    <property type="evidence" value="ECO:0007669"/>
    <property type="project" value="UniProtKB-SubCell"/>
</dbReference>
<feature type="transmembrane region" description="Helical" evidence="8">
    <location>
        <begin position="16"/>
        <end position="41"/>
    </location>
</feature>
<dbReference type="RefSeq" id="WP_078921949.1">
    <property type="nucleotide sequence ID" value="NZ_FUYB01000005.1"/>
</dbReference>
<keyword evidence="5 8" id="KW-1133">Transmembrane helix</keyword>
<dbReference type="PIRSF" id="PIRSF004669">
    <property type="entry name" value="FliQ"/>
    <property type="match status" value="1"/>
</dbReference>
<dbReference type="PANTHER" id="PTHR34040">
    <property type="entry name" value="FLAGELLAR BIOSYNTHETIC PROTEIN FLIQ"/>
    <property type="match status" value="1"/>
</dbReference>
<evidence type="ECO:0000313" key="10">
    <source>
        <dbReference type="Proteomes" id="UP000190460"/>
    </source>
</evidence>
<protein>
    <submittedName>
        <fullName evidence="9">Type III secretion protein S</fullName>
    </submittedName>
</protein>
<evidence type="ECO:0000256" key="1">
    <source>
        <dbReference type="ARBA" id="ARBA00004651"/>
    </source>
</evidence>
<dbReference type="NCBIfam" id="TIGR01403">
    <property type="entry name" value="fliQ_rel_III"/>
    <property type="match status" value="1"/>
</dbReference>
<evidence type="ECO:0000256" key="8">
    <source>
        <dbReference type="SAM" id="Phobius"/>
    </source>
</evidence>
<dbReference type="PRINTS" id="PR00952">
    <property type="entry name" value="TYPE3IMQPROT"/>
</dbReference>
<sequence length="89" mass="9901">MDENSFLFFTAQSMKLVLYLSMPAIVVATLVGLIIGLFQALTSIQEQTLPHGFKLVAVMVAIGVTVRWLGPELYNYTISVFDQIALVHR</sequence>
<name>A0A1T4WCS1_9GAMM</name>
<gene>
    <name evidence="9" type="ORF">SAMN02745130_01472</name>
</gene>
<organism evidence="9 10">
    <name type="scientific">Thiothrix eikelboomii</name>
    <dbReference type="NCBI Taxonomy" id="92487"/>
    <lineage>
        <taxon>Bacteria</taxon>
        <taxon>Pseudomonadati</taxon>
        <taxon>Pseudomonadota</taxon>
        <taxon>Gammaproteobacteria</taxon>
        <taxon>Thiotrichales</taxon>
        <taxon>Thiotrichaceae</taxon>
        <taxon>Thiothrix</taxon>
    </lineage>
</organism>
<dbReference type="STRING" id="92487.SAMN02745130_01472"/>
<evidence type="ECO:0000256" key="2">
    <source>
        <dbReference type="ARBA" id="ARBA00006156"/>
    </source>
</evidence>
<accession>A0A1T4WCS1</accession>
<evidence type="ECO:0000256" key="4">
    <source>
        <dbReference type="ARBA" id="ARBA00022692"/>
    </source>
</evidence>
<dbReference type="InterPro" id="IPR006306">
    <property type="entry name" value="T3SS_HrpO"/>
</dbReference>
<dbReference type="Pfam" id="PF01313">
    <property type="entry name" value="Bac_export_3"/>
    <property type="match status" value="1"/>
</dbReference>
<dbReference type="EMBL" id="FUYB01000005">
    <property type="protein sequence ID" value="SKA75112.1"/>
    <property type="molecule type" value="Genomic_DNA"/>
</dbReference>